<keyword evidence="3 4" id="KW-0732">Signal</keyword>
<reference evidence="6 7" key="1">
    <citation type="submission" date="2015-02" db="EMBL/GenBank/DDBJ databases">
        <authorList>
            <person name="Ju K.-S."/>
            <person name="Doroghazi J.R."/>
            <person name="Metcalf W."/>
        </authorList>
    </citation>
    <scope>NUCLEOTIDE SEQUENCE [LARGE SCALE GENOMIC DNA]</scope>
    <source>
        <strain evidence="6 7">NRRL B-16140</strain>
    </source>
</reference>
<evidence type="ECO:0000256" key="2">
    <source>
        <dbReference type="ARBA" id="ARBA00010742"/>
    </source>
</evidence>
<gene>
    <name evidence="6" type="ORF">UK23_22375</name>
</gene>
<dbReference type="Proteomes" id="UP000033393">
    <property type="component" value="Unassembled WGS sequence"/>
</dbReference>
<dbReference type="SUPFAM" id="SSF53850">
    <property type="entry name" value="Periplasmic binding protein-like II"/>
    <property type="match status" value="1"/>
</dbReference>
<dbReference type="GO" id="GO:0042597">
    <property type="term" value="C:periplasmic space"/>
    <property type="evidence" value="ECO:0007669"/>
    <property type="project" value="UniProtKB-SubCell"/>
</dbReference>
<accession>A0A0F0GTL9</accession>
<comment type="caution">
    <text evidence="6">The sequence shown here is derived from an EMBL/GenBank/DDBJ whole genome shotgun (WGS) entry which is preliminary data.</text>
</comment>
<evidence type="ECO:0000313" key="7">
    <source>
        <dbReference type="Proteomes" id="UP000033393"/>
    </source>
</evidence>
<organism evidence="6 7">
    <name type="scientific">Lentzea aerocolonigenes</name>
    <name type="common">Lechevalieria aerocolonigenes</name>
    <name type="synonym">Saccharothrix aerocolonigenes</name>
    <dbReference type="NCBI Taxonomy" id="68170"/>
    <lineage>
        <taxon>Bacteria</taxon>
        <taxon>Bacillati</taxon>
        <taxon>Actinomycetota</taxon>
        <taxon>Actinomycetes</taxon>
        <taxon>Pseudonocardiales</taxon>
        <taxon>Pseudonocardiaceae</taxon>
        <taxon>Lentzea</taxon>
    </lineage>
</organism>
<evidence type="ECO:0000259" key="5">
    <source>
        <dbReference type="Pfam" id="PF09084"/>
    </source>
</evidence>
<dbReference type="Gene3D" id="3.40.190.10">
    <property type="entry name" value="Periplasmic binding protein-like II"/>
    <property type="match status" value="2"/>
</dbReference>
<dbReference type="RefSeq" id="WP_045313542.1">
    <property type="nucleotide sequence ID" value="NZ_JYJG01000153.1"/>
</dbReference>
<feature type="domain" description="SsuA/THI5-like" evidence="5">
    <location>
        <begin position="46"/>
        <end position="266"/>
    </location>
</feature>
<dbReference type="PANTHER" id="PTHR30024">
    <property type="entry name" value="ALIPHATIC SULFONATES-BINDING PROTEIN-RELATED"/>
    <property type="match status" value="1"/>
</dbReference>
<dbReference type="InterPro" id="IPR015168">
    <property type="entry name" value="SsuA/THI5"/>
</dbReference>
<protein>
    <recommendedName>
        <fullName evidence="5">SsuA/THI5-like domain-containing protein</fullName>
    </recommendedName>
</protein>
<comment type="similarity">
    <text evidence="2">Belongs to the bacterial solute-binding protein SsuA/TauA family.</text>
</comment>
<comment type="subcellular location">
    <subcellularLocation>
        <location evidence="1">Periplasm</location>
    </subcellularLocation>
</comment>
<dbReference type="PANTHER" id="PTHR30024:SF47">
    <property type="entry name" value="TAURINE-BINDING PERIPLASMIC PROTEIN"/>
    <property type="match status" value="1"/>
</dbReference>
<evidence type="ECO:0000313" key="6">
    <source>
        <dbReference type="EMBL" id="KJK46829.1"/>
    </source>
</evidence>
<dbReference type="EMBL" id="JYJG01000153">
    <property type="protein sequence ID" value="KJK46829.1"/>
    <property type="molecule type" value="Genomic_DNA"/>
</dbReference>
<dbReference type="PATRIC" id="fig|68170.10.peg.5558"/>
<feature type="signal peptide" evidence="4">
    <location>
        <begin position="1"/>
        <end position="19"/>
    </location>
</feature>
<feature type="chain" id="PRO_5038696889" description="SsuA/THI5-like domain-containing protein" evidence="4">
    <location>
        <begin position="20"/>
        <end position="326"/>
    </location>
</feature>
<name>A0A0F0GTL9_LENAE</name>
<evidence type="ECO:0000256" key="3">
    <source>
        <dbReference type="ARBA" id="ARBA00022729"/>
    </source>
</evidence>
<dbReference type="PROSITE" id="PS51257">
    <property type="entry name" value="PROKAR_LIPOPROTEIN"/>
    <property type="match status" value="1"/>
</dbReference>
<evidence type="ECO:0000256" key="4">
    <source>
        <dbReference type="SAM" id="SignalP"/>
    </source>
</evidence>
<dbReference type="Pfam" id="PF09084">
    <property type="entry name" value="NMT1"/>
    <property type="match status" value="1"/>
</dbReference>
<keyword evidence="7" id="KW-1185">Reference proteome</keyword>
<dbReference type="OrthoDB" id="8135527at2"/>
<evidence type="ECO:0000256" key="1">
    <source>
        <dbReference type="ARBA" id="ARBA00004418"/>
    </source>
</evidence>
<proteinExistence type="inferred from homology"/>
<dbReference type="AlphaFoldDB" id="A0A0F0GTL9"/>
<sequence length="326" mass="35120">MKRNWIRAAAVLLLTGAVAACGSDAPSSPDGVTRVRVAMIPLGSTLPVHVADERGIFARNGLRIERTEAQDPATFAPALTNGQYDIAFSLPTIVLVAAGKGLDLQVVNRMQRSTPGSPNGALFTKDRSLDSFGKLRGRKIAVPALTGTITDSLKYLLLKENVGLKEVEFVQTPFPAMGDQLDAGRVDAVVAGIPFSGALLDRGFHLQSEVVTAAVRKASDGKVTSGMTALFAATAAYTREHPGVIRAWRKSLQEAVDYLNGHDAEAREYLQTWLAMPSEVAQRSPLPEWTIDITPEDLRPYVAISRAVGTIDTEPDVRALVWQDHP</sequence>